<dbReference type="GO" id="GO:0046872">
    <property type="term" value="F:metal ion binding"/>
    <property type="evidence" value="ECO:0007669"/>
    <property type="project" value="UniProtKB-KW"/>
</dbReference>
<protein>
    <recommendedName>
        <fullName evidence="6">ADP-ribosylglycohydrolase</fullName>
    </recommendedName>
</protein>
<comment type="caution">
    <text evidence="4">The sequence shown here is derived from an EMBL/GenBank/DDBJ whole genome shotgun (WGS) entry which is preliminary data.</text>
</comment>
<dbReference type="eggNOG" id="COG1397">
    <property type="taxonomic scope" value="Bacteria"/>
</dbReference>
<feature type="binding site" evidence="3">
    <location>
        <position position="269"/>
    </location>
    <ligand>
        <name>Mg(2+)</name>
        <dbReference type="ChEBI" id="CHEBI:18420"/>
        <label>1</label>
    </ligand>
</feature>
<dbReference type="Proteomes" id="UP000029391">
    <property type="component" value="Unassembled WGS sequence"/>
</dbReference>
<keyword evidence="5" id="KW-1185">Reference proteome</keyword>
<comment type="similarity">
    <text evidence="1">Belongs to the ADP-ribosylglycohydrolase family.</text>
</comment>
<evidence type="ECO:0000313" key="4">
    <source>
        <dbReference type="EMBL" id="KFN48818.1"/>
    </source>
</evidence>
<accession>A0A091B832</accession>
<evidence type="ECO:0000256" key="3">
    <source>
        <dbReference type="PIRSR" id="PIRSR605502-1"/>
    </source>
</evidence>
<feature type="binding site" evidence="3">
    <location>
        <position position="268"/>
    </location>
    <ligand>
        <name>Mg(2+)</name>
        <dbReference type="ChEBI" id="CHEBI:18420"/>
        <label>1</label>
    </ligand>
</feature>
<keyword evidence="3" id="KW-0460">Magnesium</keyword>
<sequence>MIPLSHQDRIAGGLLGLLVGDALGVPYEFHPPGGLPPPEQLEMRPPAGFRRAHPSVPPGTWSDDGAQALVLLDSLLENDGLDIDDLASGLCRWRHGGFCAVGGHVFDIGIQTAAALDAVARGVPAAQSGPAGERDNGNGSLMRVLPLALWHRGDDADLARSAARQSLPTHGHPRAQLACAMYCLWARAELAGETDAWEAAEVRLRAFAPDLDLRGDELERVLDPDNAARAAGSGYVVDCLWSARRAVDDSKDYEACVRRAIAFGHDTDTTAAVAGGIAGIRYGATGIPERWREHLRGASILAPLLDALLVGSE</sequence>
<dbReference type="InterPro" id="IPR005502">
    <property type="entry name" value="Ribosyl_crysJ1"/>
</dbReference>
<dbReference type="STRING" id="1121013.GCA_000426365_02627"/>
<keyword evidence="2" id="KW-0378">Hydrolase</keyword>
<proteinExistence type="inferred from homology"/>
<dbReference type="InterPro" id="IPR036705">
    <property type="entry name" value="Ribosyl_crysJ1_sf"/>
</dbReference>
<gene>
    <name evidence="4" type="ORF">P873_13480</name>
</gene>
<evidence type="ECO:0008006" key="6">
    <source>
        <dbReference type="Google" id="ProtNLM"/>
    </source>
</evidence>
<dbReference type="EMBL" id="AWXU01000048">
    <property type="protein sequence ID" value="KFN48818.1"/>
    <property type="molecule type" value="Genomic_DNA"/>
</dbReference>
<feature type="binding site" evidence="3">
    <location>
        <position position="63"/>
    </location>
    <ligand>
        <name>Mg(2+)</name>
        <dbReference type="ChEBI" id="CHEBI:18420"/>
        <label>1</label>
    </ligand>
</feature>
<dbReference type="Pfam" id="PF03747">
    <property type="entry name" value="ADP_ribosyl_GH"/>
    <property type="match status" value="1"/>
</dbReference>
<dbReference type="RefSeq" id="WP_211223663.1">
    <property type="nucleotide sequence ID" value="NZ_AUFF01000011.1"/>
</dbReference>
<dbReference type="AlphaFoldDB" id="A0A091B832"/>
<dbReference type="PANTHER" id="PTHR16222:SF24">
    <property type="entry name" value="ADP-RIBOSYLHYDROLASE ARH3"/>
    <property type="match status" value="1"/>
</dbReference>
<feature type="binding site" evidence="3">
    <location>
        <position position="62"/>
    </location>
    <ligand>
        <name>Mg(2+)</name>
        <dbReference type="ChEBI" id="CHEBI:18420"/>
        <label>1</label>
    </ligand>
</feature>
<keyword evidence="3" id="KW-0479">Metal-binding</keyword>
<dbReference type="GO" id="GO:0016787">
    <property type="term" value="F:hydrolase activity"/>
    <property type="evidence" value="ECO:0007669"/>
    <property type="project" value="UniProtKB-KW"/>
</dbReference>
<dbReference type="PANTHER" id="PTHR16222">
    <property type="entry name" value="ADP-RIBOSYLGLYCOHYDROLASE"/>
    <property type="match status" value="1"/>
</dbReference>
<evidence type="ECO:0000256" key="2">
    <source>
        <dbReference type="ARBA" id="ARBA00022801"/>
    </source>
</evidence>
<dbReference type="SUPFAM" id="SSF101478">
    <property type="entry name" value="ADP-ribosylglycohydrolase"/>
    <property type="match status" value="1"/>
</dbReference>
<reference evidence="4 5" key="1">
    <citation type="submission" date="2013-09" db="EMBL/GenBank/DDBJ databases">
        <title>Genome sequencing of Arenimonas composti.</title>
        <authorList>
            <person name="Chen F."/>
            <person name="Wang G."/>
        </authorList>
    </citation>
    <scope>NUCLEOTIDE SEQUENCE [LARGE SCALE GENOMIC DNA]</scope>
    <source>
        <strain evidence="4 5">TR7-09</strain>
    </source>
</reference>
<feature type="binding site" evidence="3">
    <location>
        <position position="266"/>
    </location>
    <ligand>
        <name>Mg(2+)</name>
        <dbReference type="ChEBI" id="CHEBI:18420"/>
        <label>1</label>
    </ligand>
</feature>
<comment type="cofactor">
    <cofactor evidence="3">
        <name>Mg(2+)</name>
        <dbReference type="ChEBI" id="CHEBI:18420"/>
    </cofactor>
    <text evidence="3">Binds 2 magnesium ions per subunit.</text>
</comment>
<feature type="binding site" evidence="3">
    <location>
        <position position="64"/>
    </location>
    <ligand>
        <name>Mg(2+)</name>
        <dbReference type="ChEBI" id="CHEBI:18420"/>
        <label>1</label>
    </ligand>
</feature>
<dbReference type="InterPro" id="IPR050792">
    <property type="entry name" value="ADP-ribosylglycohydrolase"/>
</dbReference>
<name>A0A091B832_9GAMM</name>
<evidence type="ECO:0000256" key="1">
    <source>
        <dbReference type="ARBA" id="ARBA00010702"/>
    </source>
</evidence>
<dbReference type="Gene3D" id="1.10.4080.10">
    <property type="entry name" value="ADP-ribosylation/Crystallin J1"/>
    <property type="match status" value="1"/>
</dbReference>
<organism evidence="4 5">
    <name type="scientific">Arenimonas composti TR7-09 = DSM 18010</name>
    <dbReference type="NCBI Taxonomy" id="1121013"/>
    <lineage>
        <taxon>Bacteria</taxon>
        <taxon>Pseudomonadati</taxon>
        <taxon>Pseudomonadota</taxon>
        <taxon>Gammaproteobacteria</taxon>
        <taxon>Lysobacterales</taxon>
        <taxon>Lysobacteraceae</taxon>
        <taxon>Arenimonas</taxon>
    </lineage>
</organism>
<evidence type="ECO:0000313" key="5">
    <source>
        <dbReference type="Proteomes" id="UP000029391"/>
    </source>
</evidence>